<dbReference type="InterPro" id="IPR045153">
    <property type="entry name" value="Est1/Ebs1-like"/>
</dbReference>
<gene>
    <name evidence="5" type="primary">LOC106161516</name>
</gene>
<dbReference type="Pfam" id="PF10374">
    <property type="entry name" value="EST1"/>
    <property type="match status" value="1"/>
</dbReference>
<keyword evidence="4" id="KW-1185">Reference proteome</keyword>
<dbReference type="GO" id="GO:0042162">
    <property type="term" value="F:telomeric DNA binding"/>
    <property type="evidence" value="ECO:0007669"/>
    <property type="project" value="TreeGrafter"/>
</dbReference>
<sequence>MSSAAQVLKQAEALKASIGDSSSNSHETWVARQHLQDLYQKLLVIDLEYSLDKKVEQDLWNYAFKNQINGLQVQTKDKQNPNRAEIQASLNLFLETASGFYLQLMQELSSAFKLDLPFRRKTSHFGALKECYPYYGKIKSPKKASCLYICQHILVHLGDIARYLQQIEQAQTYYRHAAFLVPSNGQPYNQLAILEAAKGNKLCTVFYYIRSIAVKHPFPVATTNLEKFYSKLIKDSVEYRGKLSMCEFVSTFLQFHAFVHLCTGKQHDSGMP</sequence>
<dbReference type="GO" id="GO:0000184">
    <property type="term" value="P:nuclear-transcribed mRNA catabolic process, nonsense-mediated decay"/>
    <property type="evidence" value="ECO:0007669"/>
    <property type="project" value="UniProtKB-KW"/>
</dbReference>
<dbReference type="GO" id="GO:0070034">
    <property type="term" value="F:telomerase RNA binding"/>
    <property type="evidence" value="ECO:0007669"/>
    <property type="project" value="TreeGrafter"/>
</dbReference>
<feature type="domain" description="Telomerase activating protein Est1-like N-terminal" evidence="3">
    <location>
        <begin position="54"/>
        <end position="168"/>
    </location>
</feature>
<keyword evidence="1" id="KW-0866">Nonsense-mediated mRNA decay</keyword>
<proteinExistence type="predicted"/>
<dbReference type="Gene3D" id="1.25.40.10">
    <property type="entry name" value="Tetratricopeptide repeat domain"/>
    <property type="match status" value="1"/>
</dbReference>
<dbReference type="STRING" id="7574.A0A1S3I980"/>
<dbReference type="InParanoid" id="A0A1S3I980"/>
<reference evidence="5" key="1">
    <citation type="submission" date="2025-08" db="UniProtKB">
        <authorList>
            <consortium name="RefSeq"/>
        </authorList>
    </citation>
    <scope>IDENTIFICATION</scope>
    <source>
        <tissue evidence="5">Gonads</tissue>
    </source>
</reference>
<dbReference type="SUPFAM" id="SSF48452">
    <property type="entry name" value="TPR-like"/>
    <property type="match status" value="1"/>
</dbReference>
<dbReference type="OrthoDB" id="69928at2759"/>
<dbReference type="InterPro" id="IPR011990">
    <property type="entry name" value="TPR-like_helical_dom_sf"/>
</dbReference>
<evidence type="ECO:0000256" key="1">
    <source>
        <dbReference type="ARBA" id="ARBA00023161"/>
    </source>
</evidence>
<evidence type="ECO:0000313" key="5">
    <source>
        <dbReference type="RefSeq" id="XP_013393944.1"/>
    </source>
</evidence>
<dbReference type="RefSeq" id="XP_013393944.1">
    <property type="nucleotide sequence ID" value="XM_013538490.1"/>
</dbReference>
<evidence type="ECO:0000259" key="3">
    <source>
        <dbReference type="Pfam" id="PF10374"/>
    </source>
</evidence>
<accession>A0A1S3I980</accession>
<dbReference type="PANTHER" id="PTHR15696">
    <property type="entry name" value="SMG-7 SUPPRESSOR WITH MORPHOLOGICAL EFFECT ON GENITALIA PROTEIN 7"/>
    <property type="match status" value="1"/>
</dbReference>
<name>A0A1S3I980_LINAN</name>
<dbReference type="InterPro" id="IPR019458">
    <property type="entry name" value="Est1-like_N"/>
</dbReference>
<feature type="domain" description="DNA/RNA-binding" evidence="2">
    <location>
        <begin position="170"/>
        <end position="258"/>
    </location>
</feature>
<dbReference type="InterPro" id="IPR018834">
    <property type="entry name" value="DNA/RNA-bd_Est1-type"/>
</dbReference>
<evidence type="ECO:0000259" key="2">
    <source>
        <dbReference type="Pfam" id="PF10373"/>
    </source>
</evidence>
<dbReference type="KEGG" id="lak:106161516"/>
<evidence type="ECO:0000313" key="4">
    <source>
        <dbReference type="Proteomes" id="UP000085678"/>
    </source>
</evidence>
<protein>
    <submittedName>
        <fullName evidence="5">Protein SMG7-like</fullName>
    </submittedName>
</protein>
<dbReference type="Proteomes" id="UP000085678">
    <property type="component" value="Unplaced"/>
</dbReference>
<organism evidence="4 5">
    <name type="scientific">Lingula anatina</name>
    <name type="common">Brachiopod</name>
    <name type="synonym">Lingula unguis</name>
    <dbReference type="NCBI Taxonomy" id="7574"/>
    <lineage>
        <taxon>Eukaryota</taxon>
        <taxon>Metazoa</taxon>
        <taxon>Spiralia</taxon>
        <taxon>Lophotrochozoa</taxon>
        <taxon>Brachiopoda</taxon>
        <taxon>Linguliformea</taxon>
        <taxon>Lingulata</taxon>
        <taxon>Lingulida</taxon>
        <taxon>Linguloidea</taxon>
        <taxon>Lingulidae</taxon>
        <taxon>Lingula</taxon>
    </lineage>
</organism>
<dbReference type="PANTHER" id="PTHR15696:SF5">
    <property type="entry name" value="NONSENSE-MEDIATED MRNA DECAY FACTOR SMG7"/>
    <property type="match status" value="1"/>
</dbReference>
<dbReference type="GeneID" id="106161516"/>
<dbReference type="Pfam" id="PF10373">
    <property type="entry name" value="EST1_DNA_bind"/>
    <property type="match status" value="1"/>
</dbReference>
<dbReference type="GO" id="GO:0005697">
    <property type="term" value="C:telomerase holoenzyme complex"/>
    <property type="evidence" value="ECO:0007669"/>
    <property type="project" value="TreeGrafter"/>
</dbReference>
<dbReference type="AlphaFoldDB" id="A0A1S3I980"/>